<sequence length="93" mass="10399">MSPDDHLTDAQKKARDEIEADLDRAEEQLRKAHLDARSRLAGFGDPDDESGSFCFKCRFTSHPCPAYEAPATGGMGPCKRPTCRHPFLRHDVL</sequence>
<accession>A0A1Z2LAY1</accession>
<dbReference type="AlphaFoldDB" id="A0A1Z2LAY1"/>
<protein>
    <submittedName>
        <fullName evidence="2">Uncharacterized protein</fullName>
    </submittedName>
</protein>
<feature type="coiled-coil region" evidence="1">
    <location>
        <begin position="8"/>
        <end position="35"/>
    </location>
</feature>
<evidence type="ECO:0000313" key="3">
    <source>
        <dbReference type="Proteomes" id="UP000195755"/>
    </source>
</evidence>
<evidence type="ECO:0000313" key="2">
    <source>
        <dbReference type="EMBL" id="ARZ71457.1"/>
    </source>
</evidence>
<dbReference type="EMBL" id="CP021744">
    <property type="protein sequence ID" value="ARZ71457.1"/>
    <property type="molecule type" value="Genomic_DNA"/>
</dbReference>
<dbReference type="OrthoDB" id="4236261at2"/>
<dbReference type="RefSeq" id="WP_087929256.1">
    <property type="nucleotide sequence ID" value="NZ_CP021744.1"/>
</dbReference>
<evidence type="ECO:0000256" key="1">
    <source>
        <dbReference type="SAM" id="Coils"/>
    </source>
</evidence>
<dbReference type="Proteomes" id="UP000195755">
    <property type="component" value="Chromosome"/>
</dbReference>
<gene>
    <name evidence="2" type="ORF">SMD11_5881</name>
</gene>
<name>A0A1Z2LAY1_9ACTN</name>
<organism evidence="2 3">
    <name type="scientific">Streptomyces albireticuli</name>
    <dbReference type="NCBI Taxonomy" id="1940"/>
    <lineage>
        <taxon>Bacteria</taxon>
        <taxon>Bacillati</taxon>
        <taxon>Actinomycetota</taxon>
        <taxon>Actinomycetes</taxon>
        <taxon>Kitasatosporales</taxon>
        <taxon>Streptomycetaceae</taxon>
        <taxon>Streptomyces</taxon>
    </lineage>
</organism>
<dbReference type="KEGG" id="salj:SMD11_5881"/>
<keyword evidence="1" id="KW-0175">Coiled coil</keyword>
<proteinExistence type="predicted"/>
<reference evidence="2 3" key="1">
    <citation type="submission" date="2017-06" db="EMBL/GenBank/DDBJ databases">
        <title>Streptomyces albireticuli Genome sequencing and assembly.</title>
        <authorList>
            <person name="Wang Y."/>
            <person name="Du B."/>
            <person name="Ding Y."/>
            <person name="Liu H."/>
            <person name="Hou Q."/>
            <person name="Liu K."/>
            <person name="Yao L."/>
            <person name="Wang C."/>
        </authorList>
    </citation>
    <scope>NUCLEOTIDE SEQUENCE [LARGE SCALE GENOMIC DNA]</scope>
    <source>
        <strain evidence="2 3">MDJK11</strain>
    </source>
</reference>